<feature type="compositionally biased region" description="Polar residues" evidence="7">
    <location>
        <begin position="30"/>
        <end position="39"/>
    </location>
</feature>
<gene>
    <name evidence="6" type="primary">lpqB</name>
    <name evidence="10" type="ORF">DQ226_03190</name>
</gene>
<feature type="signal peptide" evidence="8">
    <location>
        <begin position="1"/>
        <end position="22"/>
    </location>
</feature>
<feature type="domain" description="GerMN" evidence="9">
    <location>
        <begin position="205"/>
        <end position="296"/>
    </location>
</feature>
<dbReference type="InterPro" id="IPR023959">
    <property type="entry name" value="LpqB"/>
</dbReference>
<dbReference type="HAMAP" id="MF_01373">
    <property type="entry name" value="LpqB_lipoprot"/>
    <property type="match status" value="1"/>
</dbReference>
<keyword evidence="2 6" id="KW-0732">Signal</keyword>
<keyword evidence="4 6" id="KW-0564">Palmitate</keyword>
<reference evidence="10 11" key="1">
    <citation type="submission" date="2018-06" db="EMBL/GenBank/DDBJ databases">
        <title>Whole genome sequencing of four bacterial strains from South Shetland trench revealing bio-synthetic gene clusters.</title>
        <authorList>
            <person name="Abdel-Mageed W.M."/>
            <person name="Lehri B."/>
            <person name="Jarmusch S.A."/>
            <person name="Miranda K."/>
            <person name="Goodfellow M."/>
            <person name="Jaspars M."/>
            <person name="Karlyshev A.V."/>
        </authorList>
    </citation>
    <scope>NUCLEOTIDE SEQUENCE [LARGE SCALE GENOMIC DNA]</scope>
    <source>
        <strain evidence="10 11">SST1</strain>
    </source>
</reference>
<evidence type="ECO:0000313" key="10">
    <source>
        <dbReference type="EMBL" id="RBA39465.1"/>
    </source>
</evidence>
<dbReference type="InterPro" id="IPR018910">
    <property type="entry name" value="LpqB_C"/>
</dbReference>
<comment type="subcellular location">
    <subcellularLocation>
        <location evidence="6">Cell membrane</location>
        <topology evidence="6">Lipid-anchor</topology>
    </subcellularLocation>
</comment>
<dbReference type="Pfam" id="PF25976">
    <property type="entry name" value="LpqB_N"/>
    <property type="match status" value="1"/>
</dbReference>
<dbReference type="EMBL" id="QNTT01000005">
    <property type="protein sequence ID" value="RBA39465.1"/>
    <property type="molecule type" value="Genomic_DNA"/>
</dbReference>
<keyword evidence="3 6" id="KW-0472">Membrane</keyword>
<keyword evidence="5 6" id="KW-0449">Lipoprotein</keyword>
<proteinExistence type="inferred from homology"/>
<evidence type="ECO:0000256" key="7">
    <source>
        <dbReference type="SAM" id="MobiDB-lite"/>
    </source>
</evidence>
<dbReference type="SMART" id="SM00909">
    <property type="entry name" value="Germane"/>
    <property type="match status" value="1"/>
</dbReference>
<dbReference type="GO" id="GO:0005886">
    <property type="term" value="C:plasma membrane"/>
    <property type="evidence" value="ECO:0007669"/>
    <property type="project" value="UniProtKB-SubCell"/>
</dbReference>
<name>A0A365PDD9_9ACTN</name>
<dbReference type="InterPro" id="IPR019606">
    <property type="entry name" value="GerMN"/>
</dbReference>
<accession>A0A365PDD9</accession>
<dbReference type="AlphaFoldDB" id="A0A365PDD9"/>
<evidence type="ECO:0000256" key="3">
    <source>
        <dbReference type="ARBA" id="ARBA00023136"/>
    </source>
</evidence>
<comment type="similarity">
    <text evidence="6">Belongs to the LpqB lipoprotein family.</text>
</comment>
<feature type="chain" id="PRO_5039674912" description="Lipoprotein LpqB" evidence="8">
    <location>
        <begin position="23"/>
        <end position="581"/>
    </location>
</feature>
<feature type="region of interest" description="Disordered" evidence="7">
    <location>
        <begin position="30"/>
        <end position="54"/>
    </location>
</feature>
<evidence type="ECO:0000313" key="11">
    <source>
        <dbReference type="Proteomes" id="UP000252187"/>
    </source>
</evidence>
<evidence type="ECO:0000256" key="2">
    <source>
        <dbReference type="ARBA" id="ARBA00022729"/>
    </source>
</evidence>
<dbReference type="InterPro" id="IPR059026">
    <property type="entry name" value="LpqB_N"/>
</dbReference>
<evidence type="ECO:0000256" key="8">
    <source>
        <dbReference type="SAM" id="SignalP"/>
    </source>
</evidence>
<dbReference type="PROSITE" id="PS51257">
    <property type="entry name" value="PROKAR_LIPOPROTEIN"/>
    <property type="match status" value="1"/>
</dbReference>
<protein>
    <recommendedName>
        <fullName evidence="6">Lipoprotein LpqB</fullName>
    </recommendedName>
</protein>
<dbReference type="InterPro" id="IPR011044">
    <property type="entry name" value="Quino_amine_DH_bsu"/>
</dbReference>
<dbReference type="Pfam" id="PF10647">
    <property type="entry name" value="Gmad1"/>
    <property type="match status" value="1"/>
</dbReference>
<dbReference type="Pfam" id="PF10646">
    <property type="entry name" value="Germane"/>
    <property type="match status" value="1"/>
</dbReference>
<keyword evidence="1 6" id="KW-1003">Cell membrane</keyword>
<comment type="caution">
    <text evidence="10">The sequence shown here is derived from an EMBL/GenBank/DDBJ whole genome shotgun (WGS) entry which is preliminary data.</text>
</comment>
<evidence type="ECO:0000256" key="1">
    <source>
        <dbReference type="ARBA" id="ARBA00022475"/>
    </source>
</evidence>
<dbReference type="Proteomes" id="UP000252187">
    <property type="component" value="Unassembled WGS sequence"/>
</dbReference>
<sequence>MTRPRPRSLLVSVALACATGLAATGCATLPSSSSPQVIDTFSPEGSELSVPTPVPDQEPDLLVRDFLKAAAIADQRHAAARQFLTPDAAENWDDLAETIIVLRADLSAEGGRSADRAEYTLRAEKVGTLDPGGIFREDVGQLEVTIGLTRTDGQWRIDELPPGVVIEKAEFLSTYAQRDLFFLSGSGDALVPDPRWTAADRTDLEYSLVNLLATGPRPGLTDAVLSRVPASVSVRPDEDEDGADAAGTTIDFAGLPVLSSQATTQFAAQVVWTLARADVPGPYRLERDGAPLDERYATGWTTEDVRDFDPYPPAEPMRYALTAADGLVRLEAGGARPAEGPWSEVRGGTSAVVSHDGRNLAVVTGEGEIGPRRVLVGPIDGGPAEALTAGTVAGPTFHPVTGRAWVLVDDARLLRIGMGENAPAVQEMDAGPLLALGARVTGLRIDQSGTQLAVVVDGKVFIGALSAETGQPLRGTFRQVGRALGETVTAVAWRDRSTIVVGRDTTEAPVATVSVDGAIAEPLSQRNISGPVTAVAAAGREIYVVDRRSLLRLDTGADTGDRYWREIAGLAAIRADPVVAG</sequence>
<evidence type="ECO:0000259" key="9">
    <source>
        <dbReference type="SMART" id="SM00909"/>
    </source>
</evidence>
<organism evidence="10 11">
    <name type="scientific">Dietzia maris</name>
    <dbReference type="NCBI Taxonomy" id="37915"/>
    <lineage>
        <taxon>Bacteria</taxon>
        <taxon>Bacillati</taxon>
        <taxon>Actinomycetota</taxon>
        <taxon>Actinomycetes</taxon>
        <taxon>Mycobacteriales</taxon>
        <taxon>Dietziaceae</taxon>
        <taxon>Dietzia</taxon>
    </lineage>
</organism>
<evidence type="ECO:0000256" key="5">
    <source>
        <dbReference type="ARBA" id="ARBA00023288"/>
    </source>
</evidence>
<evidence type="ECO:0000256" key="4">
    <source>
        <dbReference type="ARBA" id="ARBA00023139"/>
    </source>
</evidence>
<evidence type="ECO:0000256" key="6">
    <source>
        <dbReference type="HAMAP-Rule" id="MF_01373"/>
    </source>
</evidence>
<dbReference type="SUPFAM" id="SSF50969">
    <property type="entry name" value="YVTN repeat-like/Quinoprotein amine dehydrogenase"/>
    <property type="match status" value="1"/>
</dbReference>